<sequence>MRQYTGVTTSSPCTLSHSILYDSIKLKDQNKNLDDTLSSVNGSRDGFHIQTPGGVVVLLYYMLRRRMSLAAAEEDFGCDEYSKSKSRSAKKRWPIGFVQPRNAWKSLGIA</sequence>
<proteinExistence type="predicted"/>
<comment type="caution">
    <text evidence="1">The sequence shown here is derived from an EMBL/GenBank/DDBJ whole genome shotgun (WGS) entry which is preliminary data.</text>
</comment>
<reference evidence="2" key="1">
    <citation type="submission" date="2024-07" db="EMBL/GenBank/DDBJ databases">
        <title>Two chromosome-level genome assemblies of Korean endemic species Abeliophyllum distichum and Forsythia ovata (Oleaceae).</title>
        <authorList>
            <person name="Jang H."/>
        </authorList>
    </citation>
    <scope>NUCLEOTIDE SEQUENCE [LARGE SCALE GENOMIC DNA]</scope>
</reference>
<dbReference type="EMBL" id="JBFOLJ010000006">
    <property type="protein sequence ID" value="KAL2528880.1"/>
    <property type="molecule type" value="Genomic_DNA"/>
</dbReference>
<gene>
    <name evidence="1" type="ORF">Fot_21481</name>
</gene>
<name>A0ABD1UUY7_9LAMI</name>
<accession>A0ABD1UUY7</accession>
<organism evidence="1 2">
    <name type="scientific">Forsythia ovata</name>
    <dbReference type="NCBI Taxonomy" id="205694"/>
    <lineage>
        <taxon>Eukaryota</taxon>
        <taxon>Viridiplantae</taxon>
        <taxon>Streptophyta</taxon>
        <taxon>Embryophyta</taxon>
        <taxon>Tracheophyta</taxon>
        <taxon>Spermatophyta</taxon>
        <taxon>Magnoliopsida</taxon>
        <taxon>eudicotyledons</taxon>
        <taxon>Gunneridae</taxon>
        <taxon>Pentapetalae</taxon>
        <taxon>asterids</taxon>
        <taxon>lamiids</taxon>
        <taxon>Lamiales</taxon>
        <taxon>Oleaceae</taxon>
        <taxon>Forsythieae</taxon>
        <taxon>Forsythia</taxon>
    </lineage>
</organism>
<keyword evidence="2" id="KW-1185">Reference proteome</keyword>
<dbReference type="Proteomes" id="UP001604277">
    <property type="component" value="Unassembled WGS sequence"/>
</dbReference>
<protein>
    <submittedName>
        <fullName evidence="1">Uncharacterized protein</fullName>
    </submittedName>
</protein>
<evidence type="ECO:0000313" key="1">
    <source>
        <dbReference type="EMBL" id="KAL2528880.1"/>
    </source>
</evidence>
<evidence type="ECO:0000313" key="2">
    <source>
        <dbReference type="Proteomes" id="UP001604277"/>
    </source>
</evidence>
<dbReference type="AlphaFoldDB" id="A0ABD1UUY7"/>